<evidence type="ECO:0008006" key="4">
    <source>
        <dbReference type="Google" id="ProtNLM"/>
    </source>
</evidence>
<organism evidence="2 3">
    <name type="scientific">Phocaeicola coprocola</name>
    <dbReference type="NCBI Taxonomy" id="310298"/>
    <lineage>
        <taxon>Bacteria</taxon>
        <taxon>Pseudomonadati</taxon>
        <taxon>Bacteroidota</taxon>
        <taxon>Bacteroidia</taxon>
        <taxon>Bacteroidales</taxon>
        <taxon>Bacteroidaceae</taxon>
        <taxon>Phocaeicola</taxon>
    </lineage>
</organism>
<gene>
    <name evidence="2" type="ORF">DWY20_09215</name>
</gene>
<dbReference type="AlphaFoldDB" id="A0A412GKR5"/>
<evidence type="ECO:0000313" key="2">
    <source>
        <dbReference type="EMBL" id="RGR95309.1"/>
    </source>
</evidence>
<keyword evidence="1" id="KW-0732">Signal</keyword>
<dbReference type="InterPro" id="IPR023614">
    <property type="entry name" value="Porin_dom_sf"/>
</dbReference>
<dbReference type="Proteomes" id="UP000285864">
    <property type="component" value="Unassembled WGS sequence"/>
</dbReference>
<feature type="signal peptide" evidence="1">
    <location>
        <begin position="1"/>
        <end position="26"/>
    </location>
</feature>
<keyword evidence="3" id="KW-1185">Reference proteome</keyword>
<protein>
    <recommendedName>
        <fullName evidence="4">Porin</fullName>
    </recommendedName>
</protein>
<dbReference type="EMBL" id="QRUU01000037">
    <property type="protein sequence ID" value="RGR95309.1"/>
    <property type="molecule type" value="Genomic_DNA"/>
</dbReference>
<reference evidence="2 3" key="1">
    <citation type="submission" date="2018-08" db="EMBL/GenBank/DDBJ databases">
        <title>A genome reference for cultivated species of the human gut microbiota.</title>
        <authorList>
            <person name="Zou Y."/>
            <person name="Xue W."/>
            <person name="Luo G."/>
        </authorList>
    </citation>
    <scope>NUCLEOTIDE SEQUENCE [LARGE SCALE GENOMIC DNA]</scope>
    <source>
        <strain evidence="2 3">AF24-2</strain>
    </source>
</reference>
<name>A0A412GKR5_9BACT</name>
<accession>A0A412GKR5</accession>
<comment type="caution">
    <text evidence="2">The sequence shown here is derived from an EMBL/GenBank/DDBJ whole genome shotgun (WGS) entry which is preliminary data.</text>
</comment>
<dbReference type="RefSeq" id="WP_022126234.1">
    <property type="nucleotide sequence ID" value="NZ_CALUHW010000004.1"/>
</dbReference>
<sequence>MNKKNLKTRCAFIAGLLGCVAMPAHAEDSNKEETPKGKAIITIFSDIHSGFGHVNDDRGFNLDRAYLGYQYDLSKELQLKVVADFGQSKSVDDHQRIGFVKNAQISWKREKWTLHAGLISTTQFKFQESFWGKRYVMKSFQDEYKFGSSADLAVSAAYDFNDYVSADVILANGEGYKKLQVKDGLQYGAGVTLMPVKNLFIRLYGSYNEASEESGKGITNLASFIGYKHKSFSLAAEYNYQKNASYTDGQDQSGVSAYATVNLSKKVGVFGRWDYLTSKNKWNEENDGMAGLVGAEFRLGKYIKLSPNFRIWSPKAGSMPNSYYAYLNASFSL</sequence>
<dbReference type="Gene3D" id="2.40.160.10">
    <property type="entry name" value="Porin"/>
    <property type="match status" value="1"/>
</dbReference>
<feature type="chain" id="PRO_5019253450" description="Porin" evidence="1">
    <location>
        <begin position="27"/>
        <end position="333"/>
    </location>
</feature>
<dbReference type="SUPFAM" id="SSF56935">
    <property type="entry name" value="Porins"/>
    <property type="match status" value="1"/>
</dbReference>
<evidence type="ECO:0000313" key="3">
    <source>
        <dbReference type="Proteomes" id="UP000285864"/>
    </source>
</evidence>
<proteinExistence type="predicted"/>
<evidence type="ECO:0000256" key="1">
    <source>
        <dbReference type="SAM" id="SignalP"/>
    </source>
</evidence>